<protein>
    <submittedName>
        <fullName evidence="1">Uncharacterized protein</fullName>
    </submittedName>
</protein>
<organism evidence="1 2">
    <name type="scientific">Cymbomonas tetramitiformis</name>
    <dbReference type="NCBI Taxonomy" id="36881"/>
    <lineage>
        <taxon>Eukaryota</taxon>
        <taxon>Viridiplantae</taxon>
        <taxon>Chlorophyta</taxon>
        <taxon>Pyramimonadophyceae</taxon>
        <taxon>Pyramimonadales</taxon>
        <taxon>Pyramimonadaceae</taxon>
        <taxon>Cymbomonas</taxon>
    </lineage>
</organism>
<sequence length="160" mass="17932">MDGTGEGGWQLLDALVTTTGWTNDWPCHGLVLPVVDSAGEAMPIDYLEPINEENRQEPALKVATKANRLEYAWFRGRYPATKFNGKFPISDSRTDCHTPKFSFVRAKQSSAVLPYPPDDMLRRTDSLPPFELEGLGDFAQEIFKNKVEITITAGRRYGAH</sequence>
<comment type="caution">
    <text evidence="1">The sequence shown here is derived from an EMBL/GenBank/DDBJ whole genome shotgun (WGS) entry which is preliminary data.</text>
</comment>
<evidence type="ECO:0000313" key="2">
    <source>
        <dbReference type="Proteomes" id="UP001190700"/>
    </source>
</evidence>
<dbReference type="EMBL" id="LGRX02012402">
    <property type="protein sequence ID" value="KAK3267443.1"/>
    <property type="molecule type" value="Genomic_DNA"/>
</dbReference>
<name>A0AAE0FXE3_9CHLO</name>
<evidence type="ECO:0000313" key="1">
    <source>
        <dbReference type="EMBL" id="KAK3267443.1"/>
    </source>
</evidence>
<reference evidence="1 2" key="1">
    <citation type="journal article" date="2015" name="Genome Biol. Evol.">
        <title>Comparative Genomics of a Bacterivorous Green Alga Reveals Evolutionary Causalities and Consequences of Phago-Mixotrophic Mode of Nutrition.</title>
        <authorList>
            <person name="Burns J.A."/>
            <person name="Paasch A."/>
            <person name="Narechania A."/>
            <person name="Kim E."/>
        </authorList>
    </citation>
    <scope>NUCLEOTIDE SEQUENCE [LARGE SCALE GENOMIC DNA]</scope>
    <source>
        <strain evidence="1 2">PLY_AMNH</strain>
    </source>
</reference>
<proteinExistence type="predicted"/>
<dbReference type="AlphaFoldDB" id="A0AAE0FXE3"/>
<dbReference type="Proteomes" id="UP001190700">
    <property type="component" value="Unassembled WGS sequence"/>
</dbReference>
<accession>A0AAE0FXE3</accession>
<keyword evidence="2" id="KW-1185">Reference proteome</keyword>
<gene>
    <name evidence="1" type="ORF">CYMTET_23999</name>
</gene>